<keyword evidence="3 7" id="KW-0560">Oxidoreductase</keyword>
<keyword evidence="1 7" id="KW-0575">Peroxidase</keyword>
<keyword evidence="8" id="KW-1185">Reference proteome</keyword>
<feature type="domain" description="Thioredoxin" evidence="6">
    <location>
        <begin position="21"/>
        <end position="185"/>
    </location>
</feature>
<gene>
    <name evidence="7" type="ORF">VB854_00515</name>
</gene>
<dbReference type="SUPFAM" id="SSF52833">
    <property type="entry name" value="Thioredoxin-like"/>
    <property type="match status" value="1"/>
</dbReference>
<evidence type="ECO:0000256" key="2">
    <source>
        <dbReference type="ARBA" id="ARBA00022862"/>
    </source>
</evidence>
<dbReference type="InterPro" id="IPR050924">
    <property type="entry name" value="Peroxiredoxin_BCP/PrxQ"/>
</dbReference>
<dbReference type="PANTHER" id="PTHR42801">
    <property type="entry name" value="THIOREDOXIN-DEPENDENT PEROXIDE REDUCTASE"/>
    <property type="match status" value="1"/>
</dbReference>
<dbReference type="EC" id="1.11.1.24" evidence="7"/>
<evidence type="ECO:0000256" key="5">
    <source>
        <dbReference type="ARBA" id="ARBA00023284"/>
    </source>
</evidence>
<evidence type="ECO:0000256" key="3">
    <source>
        <dbReference type="ARBA" id="ARBA00023002"/>
    </source>
</evidence>
<comment type="caution">
    <text evidence="7">The sequence shown here is derived from an EMBL/GenBank/DDBJ whole genome shotgun (WGS) entry which is preliminary data.</text>
</comment>
<proteinExistence type="predicted"/>
<accession>A0ABU5TRV4</accession>
<dbReference type="Pfam" id="PF08534">
    <property type="entry name" value="Redoxin"/>
    <property type="match status" value="1"/>
</dbReference>
<dbReference type="EMBL" id="JAYGHT010000001">
    <property type="protein sequence ID" value="MEA5517422.1"/>
    <property type="molecule type" value="Genomic_DNA"/>
</dbReference>
<dbReference type="Gene3D" id="3.40.30.10">
    <property type="entry name" value="Glutaredoxin"/>
    <property type="match status" value="1"/>
</dbReference>
<evidence type="ECO:0000313" key="8">
    <source>
        <dbReference type="Proteomes" id="UP001301728"/>
    </source>
</evidence>
<keyword evidence="5" id="KW-0676">Redox-active center</keyword>
<dbReference type="PROSITE" id="PS51352">
    <property type="entry name" value="THIOREDOXIN_2"/>
    <property type="match status" value="1"/>
</dbReference>
<keyword evidence="4" id="KW-1015">Disulfide bond</keyword>
<reference evidence="7 8" key="1">
    <citation type="submission" date="2023-12" db="EMBL/GenBank/DDBJ databases">
        <title>Baltic Sea Cyanobacteria.</title>
        <authorList>
            <person name="Delbaje E."/>
            <person name="Fewer D.P."/>
            <person name="Shishido T.K."/>
        </authorList>
    </citation>
    <scope>NUCLEOTIDE SEQUENCE [LARGE SCALE GENOMIC DNA]</scope>
    <source>
        <strain evidence="7 8">CCNP 1315</strain>
    </source>
</reference>
<name>A0ABU5TRV4_9CYAN</name>
<protein>
    <submittedName>
        <fullName evidence="7">Peroxiredoxin</fullName>
        <ecNumber evidence="7">1.11.1.24</ecNumber>
    </submittedName>
</protein>
<evidence type="ECO:0000259" key="6">
    <source>
        <dbReference type="PROSITE" id="PS51352"/>
    </source>
</evidence>
<evidence type="ECO:0000256" key="1">
    <source>
        <dbReference type="ARBA" id="ARBA00022559"/>
    </source>
</evidence>
<evidence type="ECO:0000256" key="4">
    <source>
        <dbReference type="ARBA" id="ARBA00023157"/>
    </source>
</evidence>
<dbReference type="GO" id="GO:0140824">
    <property type="term" value="F:thioredoxin-dependent peroxiredoxin activity"/>
    <property type="evidence" value="ECO:0007669"/>
    <property type="project" value="UniProtKB-EC"/>
</dbReference>
<dbReference type="InterPro" id="IPR013740">
    <property type="entry name" value="Redoxin"/>
</dbReference>
<dbReference type="Proteomes" id="UP001301728">
    <property type="component" value="Unassembled WGS sequence"/>
</dbReference>
<dbReference type="InterPro" id="IPR036249">
    <property type="entry name" value="Thioredoxin-like_sf"/>
</dbReference>
<dbReference type="PANTHER" id="PTHR42801:SF21">
    <property type="entry name" value="BCPB PROTEIN"/>
    <property type="match status" value="1"/>
</dbReference>
<dbReference type="InterPro" id="IPR013766">
    <property type="entry name" value="Thioredoxin_domain"/>
</dbReference>
<keyword evidence="2" id="KW-0049">Antioxidant</keyword>
<evidence type="ECO:0000313" key="7">
    <source>
        <dbReference type="EMBL" id="MEA5517422.1"/>
    </source>
</evidence>
<sequence length="185" mass="20550">MEYLPDLSKLPIPQDDGACNHLLGERLPQLTLTSTGGNQLDLSTLLGKVVLYCYPMTKQPNVPIPDGWEEIPGAAGCTWQSCAFRDYHAELQTLGVQVYGLSTQDSSSQQEAVERLHLPFELLSDADFLLTTSLKLPTFEVEGKRLIKRLTLIADGGTIVKVFYPVFPPDKNAQEVMEWLVQNTV</sequence>
<dbReference type="CDD" id="cd03017">
    <property type="entry name" value="PRX_BCP"/>
    <property type="match status" value="1"/>
</dbReference>
<dbReference type="RefSeq" id="WP_323273835.1">
    <property type="nucleotide sequence ID" value="NZ_JAYGHT010000001.1"/>
</dbReference>
<organism evidence="7 8">
    <name type="scientific">Limnoraphis robusta CCNP1315</name>
    <dbReference type="NCBI Taxonomy" id="3110306"/>
    <lineage>
        <taxon>Bacteria</taxon>
        <taxon>Bacillati</taxon>
        <taxon>Cyanobacteriota</taxon>
        <taxon>Cyanophyceae</taxon>
        <taxon>Oscillatoriophycideae</taxon>
        <taxon>Oscillatoriales</taxon>
        <taxon>Sirenicapillariaceae</taxon>
        <taxon>Limnoraphis</taxon>
    </lineage>
</organism>